<gene>
    <name evidence="2" type="ORF">BT96DRAFT_1043006</name>
</gene>
<keyword evidence="1" id="KW-0732">Signal</keyword>
<proteinExistence type="predicted"/>
<dbReference type="EMBL" id="ML769525">
    <property type="protein sequence ID" value="KAE9395761.1"/>
    <property type="molecule type" value="Genomic_DNA"/>
</dbReference>
<dbReference type="OrthoDB" id="5803672at2759"/>
<evidence type="ECO:0000256" key="1">
    <source>
        <dbReference type="SAM" id="SignalP"/>
    </source>
</evidence>
<reference evidence="2" key="1">
    <citation type="journal article" date="2019" name="Environ. Microbiol.">
        <title>Fungal ecological strategies reflected in gene transcription - a case study of two litter decomposers.</title>
        <authorList>
            <person name="Barbi F."/>
            <person name="Kohler A."/>
            <person name="Barry K."/>
            <person name="Baskaran P."/>
            <person name="Daum C."/>
            <person name="Fauchery L."/>
            <person name="Ihrmark K."/>
            <person name="Kuo A."/>
            <person name="LaButti K."/>
            <person name="Lipzen A."/>
            <person name="Morin E."/>
            <person name="Grigoriev I.V."/>
            <person name="Henrissat B."/>
            <person name="Lindahl B."/>
            <person name="Martin F."/>
        </authorList>
    </citation>
    <scope>NUCLEOTIDE SEQUENCE</scope>
    <source>
        <strain evidence="2">JB14</strain>
    </source>
</reference>
<feature type="signal peptide" evidence="1">
    <location>
        <begin position="1"/>
        <end position="27"/>
    </location>
</feature>
<organism evidence="2 3">
    <name type="scientific">Gymnopus androsaceus JB14</name>
    <dbReference type="NCBI Taxonomy" id="1447944"/>
    <lineage>
        <taxon>Eukaryota</taxon>
        <taxon>Fungi</taxon>
        <taxon>Dikarya</taxon>
        <taxon>Basidiomycota</taxon>
        <taxon>Agaricomycotina</taxon>
        <taxon>Agaricomycetes</taxon>
        <taxon>Agaricomycetidae</taxon>
        <taxon>Agaricales</taxon>
        <taxon>Marasmiineae</taxon>
        <taxon>Omphalotaceae</taxon>
        <taxon>Gymnopus</taxon>
    </lineage>
</organism>
<name>A0A6A4HCQ6_9AGAR</name>
<keyword evidence="3" id="KW-1185">Reference proteome</keyword>
<evidence type="ECO:0000313" key="3">
    <source>
        <dbReference type="Proteomes" id="UP000799118"/>
    </source>
</evidence>
<protein>
    <submittedName>
        <fullName evidence="2">Uncharacterized protein</fullName>
    </submittedName>
</protein>
<accession>A0A6A4HCQ6</accession>
<feature type="chain" id="PRO_5025552582" evidence="1">
    <location>
        <begin position="28"/>
        <end position="139"/>
    </location>
</feature>
<sequence>MSTMFLAFVLTWLNIFLFWLSSTVTVASISPRDCLQNSTIASLIDCLNDFTVGPNYYNASSYAAAQPDLTQVDDWMALITSMLDSDTSDCSSITVPASLVSIYAVTLFPDSSSNNTFCVLSETTSFIDGSNSYYTKGWE</sequence>
<dbReference type="AlphaFoldDB" id="A0A6A4HCQ6"/>
<dbReference type="Proteomes" id="UP000799118">
    <property type="component" value="Unassembled WGS sequence"/>
</dbReference>
<evidence type="ECO:0000313" key="2">
    <source>
        <dbReference type="EMBL" id="KAE9395761.1"/>
    </source>
</evidence>